<gene>
    <name evidence="2" type="ORF">Acr_17g0002730</name>
</gene>
<keyword evidence="3" id="KW-1185">Reference proteome</keyword>
<evidence type="ECO:0000256" key="1">
    <source>
        <dbReference type="SAM" id="MobiDB-lite"/>
    </source>
</evidence>
<evidence type="ECO:0000313" key="2">
    <source>
        <dbReference type="EMBL" id="GFZ04701.1"/>
    </source>
</evidence>
<dbReference type="Proteomes" id="UP000585474">
    <property type="component" value="Unassembled WGS sequence"/>
</dbReference>
<feature type="region of interest" description="Disordered" evidence="1">
    <location>
        <begin position="1"/>
        <end position="55"/>
    </location>
</feature>
<accession>A0A7J0G1P3</accession>
<dbReference type="OrthoDB" id="1937314at2759"/>
<name>A0A7J0G1P3_9ERIC</name>
<reference evidence="2 3" key="1">
    <citation type="submission" date="2019-07" db="EMBL/GenBank/DDBJ databases">
        <title>De Novo Assembly of kiwifruit Actinidia rufa.</title>
        <authorList>
            <person name="Sugita-Konishi S."/>
            <person name="Sato K."/>
            <person name="Mori E."/>
            <person name="Abe Y."/>
            <person name="Kisaki G."/>
            <person name="Hamano K."/>
            <person name="Suezawa K."/>
            <person name="Otani M."/>
            <person name="Fukuda T."/>
            <person name="Manabe T."/>
            <person name="Gomi K."/>
            <person name="Tabuchi M."/>
            <person name="Akimitsu K."/>
            <person name="Kataoka I."/>
        </authorList>
    </citation>
    <scope>NUCLEOTIDE SEQUENCE [LARGE SCALE GENOMIC DNA]</scope>
    <source>
        <strain evidence="3">cv. Fuchu</strain>
    </source>
</reference>
<dbReference type="PANTHER" id="PTHR38936">
    <property type="entry name" value="TITIN-LIKE ISOFORM X2"/>
    <property type="match status" value="1"/>
</dbReference>
<evidence type="ECO:0000313" key="3">
    <source>
        <dbReference type="Proteomes" id="UP000585474"/>
    </source>
</evidence>
<dbReference type="AlphaFoldDB" id="A0A7J0G1P3"/>
<comment type="caution">
    <text evidence="2">The sequence shown here is derived from an EMBL/GenBank/DDBJ whole genome shotgun (WGS) entry which is preliminary data.</text>
</comment>
<organism evidence="2 3">
    <name type="scientific">Actinidia rufa</name>
    <dbReference type="NCBI Taxonomy" id="165716"/>
    <lineage>
        <taxon>Eukaryota</taxon>
        <taxon>Viridiplantae</taxon>
        <taxon>Streptophyta</taxon>
        <taxon>Embryophyta</taxon>
        <taxon>Tracheophyta</taxon>
        <taxon>Spermatophyta</taxon>
        <taxon>Magnoliopsida</taxon>
        <taxon>eudicotyledons</taxon>
        <taxon>Gunneridae</taxon>
        <taxon>Pentapetalae</taxon>
        <taxon>asterids</taxon>
        <taxon>Ericales</taxon>
        <taxon>Actinidiaceae</taxon>
        <taxon>Actinidia</taxon>
    </lineage>
</organism>
<proteinExistence type="predicted"/>
<sequence>MAAPQHKMHTKATSLSSGKNTSPIIRRSERLRHVTPTAQNQETEPVVEEATKRHIESDSPAANLNYKSMYIDSQKKIEALTSENFELSKKLEVALGKLEAVLFQFPPLL</sequence>
<feature type="compositionally biased region" description="Basic residues" evidence="1">
    <location>
        <begin position="1"/>
        <end position="10"/>
    </location>
</feature>
<protein>
    <submittedName>
        <fullName evidence="2">Uncharacterized protein</fullName>
    </submittedName>
</protein>
<feature type="compositionally biased region" description="Polar residues" evidence="1">
    <location>
        <begin position="11"/>
        <end position="23"/>
    </location>
</feature>
<dbReference type="EMBL" id="BJWL01000017">
    <property type="protein sequence ID" value="GFZ04701.1"/>
    <property type="molecule type" value="Genomic_DNA"/>
</dbReference>
<dbReference type="PANTHER" id="PTHR38936:SF1">
    <property type="entry name" value="DUF641 DOMAIN-CONTAINING PROTEIN"/>
    <property type="match status" value="1"/>
</dbReference>